<organism evidence="2 3">
    <name type="scientific">Ascobolus immersus RN42</name>
    <dbReference type="NCBI Taxonomy" id="1160509"/>
    <lineage>
        <taxon>Eukaryota</taxon>
        <taxon>Fungi</taxon>
        <taxon>Dikarya</taxon>
        <taxon>Ascomycota</taxon>
        <taxon>Pezizomycotina</taxon>
        <taxon>Pezizomycetes</taxon>
        <taxon>Pezizales</taxon>
        <taxon>Ascobolaceae</taxon>
        <taxon>Ascobolus</taxon>
    </lineage>
</organism>
<evidence type="ECO:0000313" key="2">
    <source>
        <dbReference type="EMBL" id="RPA76174.1"/>
    </source>
</evidence>
<feature type="compositionally biased region" description="Low complexity" evidence="1">
    <location>
        <begin position="72"/>
        <end position="88"/>
    </location>
</feature>
<keyword evidence="3" id="KW-1185">Reference proteome</keyword>
<evidence type="ECO:0000256" key="1">
    <source>
        <dbReference type="SAM" id="MobiDB-lite"/>
    </source>
</evidence>
<protein>
    <submittedName>
        <fullName evidence="2">Uncharacterized protein</fullName>
    </submittedName>
</protein>
<reference evidence="2 3" key="1">
    <citation type="journal article" date="2018" name="Nat. Ecol. Evol.">
        <title>Pezizomycetes genomes reveal the molecular basis of ectomycorrhizal truffle lifestyle.</title>
        <authorList>
            <person name="Murat C."/>
            <person name="Payen T."/>
            <person name="Noel B."/>
            <person name="Kuo A."/>
            <person name="Morin E."/>
            <person name="Chen J."/>
            <person name="Kohler A."/>
            <person name="Krizsan K."/>
            <person name="Balestrini R."/>
            <person name="Da Silva C."/>
            <person name="Montanini B."/>
            <person name="Hainaut M."/>
            <person name="Levati E."/>
            <person name="Barry K.W."/>
            <person name="Belfiori B."/>
            <person name="Cichocki N."/>
            <person name="Clum A."/>
            <person name="Dockter R.B."/>
            <person name="Fauchery L."/>
            <person name="Guy J."/>
            <person name="Iotti M."/>
            <person name="Le Tacon F."/>
            <person name="Lindquist E.A."/>
            <person name="Lipzen A."/>
            <person name="Malagnac F."/>
            <person name="Mello A."/>
            <person name="Molinier V."/>
            <person name="Miyauchi S."/>
            <person name="Poulain J."/>
            <person name="Riccioni C."/>
            <person name="Rubini A."/>
            <person name="Sitrit Y."/>
            <person name="Splivallo R."/>
            <person name="Traeger S."/>
            <person name="Wang M."/>
            <person name="Zifcakova L."/>
            <person name="Wipf D."/>
            <person name="Zambonelli A."/>
            <person name="Paolocci F."/>
            <person name="Nowrousian M."/>
            <person name="Ottonello S."/>
            <person name="Baldrian P."/>
            <person name="Spatafora J.W."/>
            <person name="Henrissat B."/>
            <person name="Nagy L.G."/>
            <person name="Aury J.M."/>
            <person name="Wincker P."/>
            <person name="Grigoriev I.V."/>
            <person name="Bonfante P."/>
            <person name="Martin F.M."/>
        </authorList>
    </citation>
    <scope>NUCLEOTIDE SEQUENCE [LARGE SCALE GENOMIC DNA]</scope>
    <source>
        <strain evidence="2 3">RN42</strain>
    </source>
</reference>
<gene>
    <name evidence="2" type="ORF">BJ508DRAFT_331349</name>
</gene>
<feature type="region of interest" description="Disordered" evidence="1">
    <location>
        <begin position="1"/>
        <end position="88"/>
    </location>
</feature>
<proteinExistence type="predicted"/>
<feature type="compositionally biased region" description="Low complexity" evidence="1">
    <location>
        <begin position="9"/>
        <end position="44"/>
    </location>
</feature>
<dbReference type="EMBL" id="ML119749">
    <property type="protein sequence ID" value="RPA76174.1"/>
    <property type="molecule type" value="Genomic_DNA"/>
</dbReference>
<dbReference type="AlphaFoldDB" id="A0A3N4I2T8"/>
<accession>A0A3N4I2T8</accession>
<dbReference type="Proteomes" id="UP000275078">
    <property type="component" value="Unassembled WGS sequence"/>
</dbReference>
<sequence length="384" mass="43680">MSSTRKPALTLRNTSNNNNRNHYGVLSGLPESGASSSGSSSEGSYADTKTPAPKTSDATSSEEPQARVWNRTKTTYSKATASATDASYKGPDVTLCRNMILANLVHHPNPTISDQMYKYTVRNSRRGPIPSIFKNLAGDSEVETESQEENKEETKAAAQDAMKSRVETSAASLLVFPSARPSDRELMALCRKNPDFTNNLHDHFCAAVDLLSRTTLVMYQDLTSDEWRKTGEWTATAPKFRYLTLGLYQELMGVQMELKLPDCYGEPGTWQYLEDQKTIDCLNERAYHRRLFRVFHGFGFEPHHWSAIMFLRSDWCGLAGKEPKRARYYEYDEKKLGMLEFVMKEYMGRAYIAQQMYTDNLRFVQHVLELAGAFKPCIGNEWWK</sequence>
<evidence type="ECO:0000313" key="3">
    <source>
        <dbReference type="Proteomes" id="UP000275078"/>
    </source>
</evidence>
<name>A0A3N4I2T8_ASCIM</name>